<dbReference type="Gene3D" id="3.40.1350.10">
    <property type="match status" value="1"/>
</dbReference>
<dbReference type="GO" id="GO:0004519">
    <property type="term" value="F:endonuclease activity"/>
    <property type="evidence" value="ECO:0007669"/>
    <property type="project" value="UniProtKB-KW"/>
</dbReference>
<reference evidence="2 3" key="1">
    <citation type="submission" date="2022-01" db="EMBL/GenBank/DDBJ databases">
        <title>Collection of gut derived symbiotic bacterial strains cultured from healthy donors.</title>
        <authorList>
            <person name="Lin H."/>
            <person name="Kohout C."/>
            <person name="Waligurski E."/>
            <person name="Pamer E.G."/>
        </authorList>
    </citation>
    <scope>NUCLEOTIDE SEQUENCE [LARGE SCALE GENOMIC DNA]</scope>
    <source>
        <strain evidence="2 3">DFI.3.7</strain>
    </source>
</reference>
<gene>
    <name evidence="2" type="ORF">L0P79_19445</name>
</gene>
<dbReference type="InterPro" id="IPR007560">
    <property type="entry name" value="Restrct_endonuc_IV_Mrr"/>
</dbReference>
<organism evidence="2 3">
    <name type="scientific">Intestinimonas massiliensis</name>
    <name type="common">ex Afouda et al. 2020</name>
    <dbReference type="NCBI Taxonomy" id="1673721"/>
    <lineage>
        <taxon>Bacteria</taxon>
        <taxon>Bacillati</taxon>
        <taxon>Bacillota</taxon>
        <taxon>Clostridia</taxon>
        <taxon>Eubacteriales</taxon>
        <taxon>Intestinimonas</taxon>
    </lineage>
</organism>
<keyword evidence="2" id="KW-0255">Endonuclease</keyword>
<dbReference type="InterPro" id="IPR011335">
    <property type="entry name" value="Restrct_endonuc-II-like"/>
</dbReference>
<dbReference type="PANTHER" id="PTHR30015">
    <property type="entry name" value="MRR RESTRICTION SYSTEM PROTEIN"/>
    <property type="match status" value="1"/>
</dbReference>
<dbReference type="Pfam" id="PF04471">
    <property type="entry name" value="Mrr_cat"/>
    <property type="match status" value="1"/>
</dbReference>
<accession>A0ABS9MEG3</accession>
<dbReference type="PANTHER" id="PTHR30015:SF6">
    <property type="entry name" value="SLL1429 PROTEIN"/>
    <property type="match status" value="1"/>
</dbReference>
<keyword evidence="2" id="KW-0540">Nuclease</keyword>
<dbReference type="InterPro" id="IPR011856">
    <property type="entry name" value="tRNA_endonuc-like_dom_sf"/>
</dbReference>
<name>A0ABS9MEG3_9FIRM</name>
<comment type="caution">
    <text evidence="2">The sequence shown here is derived from an EMBL/GenBank/DDBJ whole genome shotgun (WGS) entry which is preliminary data.</text>
</comment>
<dbReference type="Proteomes" id="UP001200313">
    <property type="component" value="Unassembled WGS sequence"/>
</dbReference>
<evidence type="ECO:0000313" key="2">
    <source>
        <dbReference type="EMBL" id="MCG4529204.1"/>
    </source>
</evidence>
<feature type="domain" description="Restriction endonuclease type IV Mrr" evidence="1">
    <location>
        <begin position="5"/>
        <end position="110"/>
    </location>
</feature>
<dbReference type="SUPFAM" id="SSF52980">
    <property type="entry name" value="Restriction endonuclease-like"/>
    <property type="match status" value="1"/>
</dbReference>
<dbReference type="EMBL" id="JAKNJB010000069">
    <property type="protein sequence ID" value="MCG4529204.1"/>
    <property type="molecule type" value="Genomic_DNA"/>
</dbReference>
<protein>
    <submittedName>
        <fullName evidence="2">Restriction endonuclease</fullName>
    </submittedName>
</protein>
<evidence type="ECO:0000313" key="3">
    <source>
        <dbReference type="Proteomes" id="UP001200313"/>
    </source>
</evidence>
<keyword evidence="3" id="KW-1185">Reference proteome</keyword>
<proteinExistence type="predicted"/>
<keyword evidence="2" id="KW-0378">Hydrolase</keyword>
<sequence>MVQNNGLEFEYIVQAFFEERGVSIFETPGSNDFGADLVLYRNGKIAVIQCKCHSSPVGIHAVQEVVGAIKHYGADAGIVISNQPFTRQAVALAHSNHVLLIDGCMLQAMMDGVSDEILFVDDFLAGLQKDSPVQQPVVCQVRRAKRPVRVKLRKI</sequence>
<dbReference type="InterPro" id="IPR052906">
    <property type="entry name" value="Type_IV_Methyl-Rstrct_Enzyme"/>
</dbReference>
<evidence type="ECO:0000259" key="1">
    <source>
        <dbReference type="Pfam" id="PF04471"/>
    </source>
</evidence>
<dbReference type="RefSeq" id="WP_177692215.1">
    <property type="nucleotide sequence ID" value="NZ_JAKNJB010000069.1"/>
</dbReference>